<dbReference type="Gene3D" id="1.20.1250.20">
    <property type="entry name" value="MFS general substrate transporter like domains"/>
    <property type="match status" value="2"/>
</dbReference>
<gene>
    <name evidence="1" type="ORF">SCF082_LOCUS27575</name>
</gene>
<comment type="caution">
    <text evidence="1">The sequence shown here is derived from an EMBL/GenBank/DDBJ whole genome shotgun (WGS) entry which is preliminary data.</text>
</comment>
<dbReference type="InterPro" id="IPR036259">
    <property type="entry name" value="MFS_trans_sf"/>
</dbReference>
<dbReference type="PANTHER" id="PTHR23528:SF1">
    <property type="entry name" value="MAJOR FACILITATOR SUPERFAMILY (MFS) PROFILE DOMAIN-CONTAINING PROTEIN"/>
    <property type="match status" value="1"/>
</dbReference>
<proteinExistence type="predicted"/>
<organism evidence="1 2">
    <name type="scientific">Durusdinium trenchii</name>
    <dbReference type="NCBI Taxonomy" id="1381693"/>
    <lineage>
        <taxon>Eukaryota</taxon>
        <taxon>Sar</taxon>
        <taxon>Alveolata</taxon>
        <taxon>Dinophyceae</taxon>
        <taxon>Suessiales</taxon>
        <taxon>Symbiodiniaceae</taxon>
        <taxon>Durusdinium</taxon>
    </lineage>
</organism>
<dbReference type="EMBL" id="CAXAMM010021413">
    <property type="protein sequence ID" value="CAK9049867.1"/>
    <property type="molecule type" value="Genomic_DNA"/>
</dbReference>
<dbReference type="InterPro" id="IPR011701">
    <property type="entry name" value="MFS"/>
</dbReference>
<evidence type="ECO:0000313" key="2">
    <source>
        <dbReference type="Proteomes" id="UP001642464"/>
    </source>
</evidence>
<dbReference type="SUPFAM" id="SSF103473">
    <property type="entry name" value="MFS general substrate transporter"/>
    <property type="match status" value="1"/>
</dbReference>
<dbReference type="PROSITE" id="PS50850">
    <property type="entry name" value="MFS"/>
    <property type="match status" value="1"/>
</dbReference>
<dbReference type="Proteomes" id="UP001642464">
    <property type="component" value="Unassembled WGS sequence"/>
</dbReference>
<dbReference type="InterPro" id="IPR020846">
    <property type="entry name" value="MFS_dom"/>
</dbReference>
<reference evidence="1 2" key="1">
    <citation type="submission" date="2024-02" db="EMBL/GenBank/DDBJ databases">
        <authorList>
            <person name="Chen Y."/>
            <person name="Shah S."/>
            <person name="Dougan E. K."/>
            <person name="Thang M."/>
            <person name="Chan C."/>
        </authorList>
    </citation>
    <scope>NUCLEOTIDE SEQUENCE [LARGE SCALE GENOMIC DNA]</scope>
</reference>
<keyword evidence="2" id="KW-1185">Reference proteome</keyword>
<accession>A0ABP0MGE1</accession>
<dbReference type="Pfam" id="PF07690">
    <property type="entry name" value="MFS_1"/>
    <property type="match status" value="1"/>
</dbReference>
<protein>
    <submittedName>
        <fullName evidence="1">MFS domain-containing protein</fullName>
    </submittedName>
</protein>
<evidence type="ECO:0000313" key="1">
    <source>
        <dbReference type="EMBL" id="CAK9049867.1"/>
    </source>
</evidence>
<name>A0ABP0MGE1_9DINO</name>
<sequence length="464" mass="50240">MGTDTETPPLCQDLQEGYQTLHSRVSKRDMRRRGAVSWSCITSYQWIYSMITTGFALTILPQEAERLHSADSSLWLATYVMICGVTQLICPMAGLFSDRLNCSFGRRRPVMLTASLLAGGGFLCLYFCSRYLCPEGFLCALAFTETSLNVAFAAHAALPADLRVQPQFEEPSTRGAESEAGLISGIMALHSFLGAVCAVGFLDFTSGAPLYFFYLVYGIAVLVVCTFVSLVAKEESSSNLSSPSAGEILAAYSMDTERDADFFWVCYGRLLFYTSQSVIVFMAYFIRDMFQVRSEPEVISKLSLLVFIGQGVGAVVAVPSSRISDLVGCKPMVYVSCLVQCASFLAFIVAARVGWSVMLVGAVIYGLGAGSYMSVDYALALKCLPANKDRAQSFGLWGIAGFIGSCLGPLVTGGVLWLFTGDDETSVLHGPHYEYQGYVLGMILAGSMPALAVIPATRLIQRTV</sequence>
<dbReference type="PANTHER" id="PTHR23528">
    <property type="match status" value="1"/>
</dbReference>